<protein>
    <recommendedName>
        <fullName evidence="8">CLIP domain-containing serine protease</fullName>
        <ecNumber evidence="7">3.4.21.-</ecNumber>
    </recommendedName>
</protein>
<dbReference type="InterPro" id="IPR001314">
    <property type="entry name" value="Peptidase_S1A"/>
</dbReference>
<keyword evidence="3 7" id="KW-0378">Hydrolase</keyword>
<evidence type="ECO:0000256" key="1">
    <source>
        <dbReference type="ARBA" id="ARBA00022670"/>
    </source>
</evidence>
<evidence type="ECO:0000256" key="6">
    <source>
        <dbReference type="ARBA" id="ARBA00024195"/>
    </source>
</evidence>
<dbReference type="InterPro" id="IPR038565">
    <property type="entry name" value="CLIP_sf"/>
</dbReference>
<dbReference type="SUPFAM" id="SSF50494">
    <property type="entry name" value="Trypsin-like serine proteases"/>
    <property type="match status" value="1"/>
</dbReference>
<dbReference type="CDD" id="cd00190">
    <property type="entry name" value="Tryp_SPc"/>
    <property type="match status" value="1"/>
</dbReference>
<keyword evidence="5" id="KW-1015">Disulfide bond</keyword>
<dbReference type="InterPro" id="IPR043504">
    <property type="entry name" value="Peptidase_S1_PA_chymotrypsin"/>
</dbReference>
<sequence length="384" mass="42164">MNYLFCLSALFLCSTTSTTTNAETCRTPNGETAECVPLHSCAVLHDALYDLVKVSDPSTVDFLRESQCGGSGQDDPKVCCGTTAAFQTLRTEAPRRPQSVDVSLSSRFGDVGSPIAGRDVCGYMVAQDRILSGIITGIDEFPWMALLEYVKKSDGTRTFYCGGSLIGKRYILTAAHCVSGKTMNTHRLINVRLGEWNIETEEDCINKKSFKECTDPPVNVGIEKVIVHPNYNDSVKSNDIALIRLNSDVHFSDFVRPICLPSDDDYARVGEKLFVAGWGRTETAKSSAVKLKVQVPVTSRIYCRNKFRQANIPIRDGQICAGGEKGRDSCTGDSGGPLMKGNPETEQWFVAGIVSFGTTCGTESWPAVYTHVSVYNDWIHRNVY</sequence>
<dbReference type="InterPro" id="IPR033116">
    <property type="entry name" value="TRYPSIN_SER"/>
</dbReference>
<dbReference type="PROSITE" id="PS51888">
    <property type="entry name" value="CLIP"/>
    <property type="match status" value="1"/>
</dbReference>
<comment type="domain">
    <text evidence="8">The clip domain consists of 35-55 residues which are 'knitted' together usually by 3 conserved disulfide bonds forming a clip-like compact structure.</text>
</comment>
<keyword evidence="4 7" id="KW-0720">Serine protease</keyword>
<dbReference type="RefSeq" id="XP_017767893.1">
    <property type="nucleotide sequence ID" value="XM_017912404.1"/>
</dbReference>
<keyword evidence="8" id="KW-0964">Secreted</keyword>
<dbReference type="SMART" id="SM00680">
    <property type="entry name" value="CLIP"/>
    <property type="match status" value="1"/>
</dbReference>
<dbReference type="PROSITE" id="PS50240">
    <property type="entry name" value="TRYPSIN_DOM"/>
    <property type="match status" value="1"/>
</dbReference>
<evidence type="ECO:0000256" key="8">
    <source>
        <dbReference type="RuleBase" id="RU366078"/>
    </source>
</evidence>
<evidence type="ECO:0000313" key="12">
    <source>
        <dbReference type="RefSeq" id="XP_017767893.1"/>
    </source>
</evidence>
<feature type="domain" description="Peptidase S1" evidence="9">
    <location>
        <begin position="130"/>
        <end position="384"/>
    </location>
</feature>
<organism evidence="11 12">
    <name type="scientific">Nicrophorus vespilloides</name>
    <name type="common">Boreal carrion beetle</name>
    <dbReference type="NCBI Taxonomy" id="110193"/>
    <lineage>
        <taxon>Eukaryota</taxon>
        <taxon>Metazoa</taxon>
        <taxon>Ecdysozoa</taxon>
        <taxon>Arthropoda</taxon>
        <taxon>Hexapoda</taxon>
        <taxon>Insecta</taxon>
        <taxon>Pterygota</taxon>
        <taxon>Neoptera</taxon>
        <taxon>Endopterygota</taxon>
        <taxon>Coleoptera</taxon>
        <taxon>Polyphaga</taxon>
        <taxon>Staphyliniformia</taxon>
        <taxon>Silphidae</taxon>
        <taxon>Nicrophorinae</taxon>
        <taxon>Nicrophorus</taxon>
    </lineage>
</organism>
<dbReference type="Pfam" id="PF12032">
    <property type="entry name" value="CLIP"/>
    <property type="match status" value="1"/>
</dbReference>
<evidence type="ECO:0000259" key="10">
    <source>
        <dbReference type="PROSITE" id="PS51888"/>
    </source>
</evidence>
<name>A0ABM1LZZ3_NICVS</name>
<proteinExistence type="inferred from homology"/>
<dbReference type="InterPro" id="IPR009003">
    <property type="entry name" value="Peptidase_S1_PA"/>
</dbReference>
<evidence type="ECO:0000256" key="7">
    <source>
        <dbReference type="RuleBase" id="RU363034"/>
    </source>
</evidence>
<dbReference type="Gene3D" id="3.30.1640.30">
    <property type="match status" value="1"/>
</dbReference>
<feature type="domain" description="Clip" evidence="10">
    <location>
        <begin position="24"/>
        <end position="80"/>
    </location>
</feature>
<keyword evidence="2 8" id="KW-0732">Signal</keyword>
<evidence type="ECO:0000256" key="4">
    <source>
        <dbReference type="ARBA" id="ARBA00022825"/>
    </source>
</evidence>
<dbReference type="EC" id="3.4.21.-" evidence="7"/>
<feature type="signal peptide" evidence="8">
    <location>
        <begin position="1"/>
        <end position="22"/>
    </location>
</feature>
<evidence type="ECO:0000256" key="5">
    <source>
        <dbReference type="ARBA" id="ARBA00023157"/>
    </source>
</evidence>
<comment type="subcellular location">
    <subcellularLocation>
        <location evidence="8">Secreted</location>
    </subcellularLocation>
</comment>
<comment type="similarity">
    <text evidence="6 8">Belongs to the peptidase S1 family. CLIP subfamily.</text>
</comment>
<keyword evidence="1 7" id="KW-0645">Protease</keyword>
<dbReference type="Pfam" id="PF00089">
    <property type="entry name" value="Trypsin"/>
    <property type="match status" value="1"/>
</dbReference>
<dbReference type="PROSITE" id="PS00135">
    <property type="entry name" value="TRYPSIN_SER"/>
    <property type="match status" value="1"/>
</dbReference>
<reference evidence="12" key="1">
    <citation type="submission" date="2025-08" db="UniProtKB">
        <authorList>
            <consortium name="RefSeq"/>
        </authorList>
    </citation>
    <scope>IDENTIFICATION</scope>
    <source>
        <tissue evidence="12">Whole Larva</tissue>
    </source>
</reference>
<dbReference type="InterPro" id="IPR022700">
    <property type="entry name" value="CLIP"/>
</dbReference>
<evidence type="ECO:0000313" key="11">
    <source>
        <dbReference type="Proteomes" id="UP000695000"/>
    </source>
</evidence>
<dbReference type="InterPro" id="IPR018114">
    <property type="entry name" value="TRYPSIN_HIS"/>
</dbReference>
<keyword evidence="11" id="KW-1185">Reference proteome</keyword>
<dbReference type="PRINTS" id="PR00722">
    <property type="entry name" value="CHYMOTRYPSIN"/>
</dbReference>
<dbReference type="GeneID" id="108556335"/>
<feature type="chain" id="PRO_5044969882" description="CLIP domain-containing serine protease" evidence="8">
    <location>
        <begin position="23"/>
        <end position="384"/>
    </location>
</feature>
<evidence type="ECO:0000256" key="2">
    <source>
        <dbReference type="ARBA" id="ARBA00022729"/>
    </source>
</evidence>
<dbReference type="SMART" id="SM00020">
    <property type="entry name" value="Tryp_SPc"/>
    <property type="match status" value="1"/>
</dbReference>
<accession>A0ABM1LZZ3</accession>
<evidence type="ECO:0000256" key="3">
    <source>
        <dbReference type="ARBA" id="ARBA00022801"/>
    </source>
</evidence>
<dbReference type="PROSITE" id="PS00134">
    <property type="entry name" value="TRYPSIN_HIS"/>
    <property type="match status" value="1"/>
</dbReference>
<dbReference type="InterPro" id="IPR001254">
    <property type="entry name" value="Trypsin_dom"/>
</dbReference>
<evidence type="ECO:0000259" key="9">
    <source>
        <dbReference type="PROSITE" id="PS50240"/>
    </source>
</evidence>
<dbReference type="Gene3D" id="2.40.10.10">
    <property type="entry name" value="Trypsin-like serine proteases"/>
    <property type="match status" value="2"/>
</dbReference>
<dbReference type="Proteomes" id="UP000695000">
    <property type="component" value="Unplaced"/>
</dbReference>
<dbReference type="InterPro" id="IPR051487">
    <property type="entry name" value="Ser/Thr_Proteases_Immune/Dev"/>
</dbReference>
<dbReference type="PANTHER" id="PTHR24256">
    <property type="entry name" value="TRYPTASE-RELATED"/>
    <property type="match status" value="1"/>
</dbReference>
<gene>
    <name evidence="12" type="primary">LOC108556335</name>
</gene>